<sequence length="52" mass="6074">MILLILYYIIPFILLNNPFLSIYSLPSQNGQSKSIPLQEVCTFFLTYIYLIT</sequence>
<protein>
    <submittedName>
        <fullName evidence="2">Uncharacterized protein</fullName>
    </submittedName>
</protein>
<evidence type="ECO:0000313" key="2">
    <source>
        <dbReference type="EMBL" id="CAJ73134.1"/>
    </source>
</evidence>
<evidence type="ECO:0000313" key="3">
    <source>
        <dbReference type="EMBL" id="QII13064.1"/>
    </source>
</evidence>
<evidence type="ECO:0000256" key="1">
    <source>
        <dbReference type="SAM" id="Phobius"/>
    </source>
</evidence>
<dbReference type="Proteomes" id="UP000501926">
    <property type="component" value="Chromosome"/>
</dbReference>
<dbReference type="AlphaFoldDB" id="Q1Q6E2"/>
<name>Q1Q6E2_KUEST</name>
<reference evidence="2" key="2">
    <citation type="submission" date="2006-01" db="EMBL/GenBank/DDBJ databases">
        <authorList>
            <person name="Genoscope"/>
        </authorList>
    </citation>
    <scope>NUCLEOTIDE SEQUENCE</scope>
</reference>
<keyword evidence="1" id="KW-0812">Transmembrane</keyword>
<keyword evidence="1" id="KW-1133">Transmembrane helix</keyword>
<accession>Q1Q6E2</accession>
<organism evidence="2">
    <name type="scientific">Kuenenia stuttgartiensis</name>
    <dbReference type="NCBI Taxonomy" id="174633"/>
    <lineage>
        <taxon>Bacteria</taxon>
        <taxon>Pseudomonadati</taxon>
        <taxon>Planctomycetota</taxon>
        <taxon>Candidatus Brocadiia</taxon>
        <taxon>Candidatus Brocadiales</taxon>
        <taxon>Candidatus Brocadiaceae</taxon>
        <taxon>Candidatus Kuenenia</taxon>
    </lineage>
</organism>
<dbReference type="EMBL" id="CT573071">
    <property type="protein sequence ID" value="CAJ73134.1"/>
    <property type="molecule type" value="Genomic_DNA"/>
</dbReference>
<evidence type="ECO:0000313" key="4">
    <source>
        <dbReference type="Proteomes" id="UP000501926"/>
    </source>
</evidence>
<keyword evidence="1" id="KW-0472">Membrane</keyword>
<reference evidence="3 4" key="3">
    <citation type="submission" date="2020-02" db="EMBL/GenBank/DDBJ databases">
        <title>Newly sequenced genome of strain CSTR1 showed variability in Candidatus Kuenenia stuttgartiensis genomes.</title>
        <authorList>
            <person name="Ding C."/>
            <person name="Adrian L."/>
        </authorList>
    </citation>
    <scope>NUCLEOTIDE SEQUENCE [LARGE SCALE GENOMIC DNA]</scope>
    <source>
        <strain evidence="3 4">CSTR1</strain>
    </source>
</reference>
<reference evidence="2" key="1">
    <citation type="journal article" date="2006" name="Nature">
        <title>Deciphering the evolution and metabolism of an anammox bacterium from a community genome.</title>
        <authorList>
            <person name="Strous M."/>
            <person name="Pelletier E."/>
            <person name="Mangenot S."/>
            <person name="Rattei T."/>
            <person name="Lehner A."/>
            <person name="Taylor M.W."/>
            <person name="Horn M."/>
            <person name="Daims H."/>
            <person name="Bartol-Mavel D."/>
            <person name="Wincker P."/>
            <person name="Barbe V."/>
            <person name="Fonknechten N."/>
            <person name="Vallenet D."/>
            <person name="Segurens B."/>
            <person name="Schenowitz-Truong C."/>
            <person name="Medigue C."/>
            <person name="Collingro A."/>
            <person name="Snel B."/>
            <person name="Dutilh B.E."/>
            <person name="OpDenCamp H.J.M."/>
            <person name="vanDerDrift C."/>
            <person name="Cirpus I."/>
            <person name="vanDePas-Schoonen K.T."/>
            <person name="Harhangi H.R."/>
            <person name="vanNiftrik L."/>
            <person name="Schmid M."/>
            <person name="Keltjens J."/>
            <person name="vanDeVossenberg J."/>
            <person name="Kartal B."/>
            <person name="Meier H."/>
            <person name="Frishman D."/>
            <person name="Huynen M.A."/>
            <person name="Mewes H."/>
            <person name="Weissenbach J."/>
            <person name="Jetten M.S.M."/>
            <person name="Wagner M."/>
            <person name="LePaslier D."/>
        </authorList>
    </citation>
    <scope>NUCLEOTIDE SEQUENCE</scope>
</reference>
<proteinExistence type="predicted"/>
<gene>
    <name evidence="3" type="ORF">KsCSTR_36850</name>
    <name evidence="2" type="ORF">kuste2388</name>
</gene>
<feature type="transmembrane region" description="Helical" evidence="1">
    <location>
        <begin position="6"/>
        <end position="25"/>
    </location>
</feature>
<dbReference type="EMBL" id="CP049055">
    <property type="protein sequence ID" value="QII13064.1"/>
    <property type="molecule type" value="Genomic_DNA"/>
</dbReference>